<protein>
    <submittedName>
        <fullName evidence="2">Uncharacterized protein</fullName>
    </submittedName>
</protein>
<feature type="chain" id="PRO_5045458447" evidence="1">
    <location>
        <begin position="21"/>
        <end position="156"/>
    </location>
</feature>
<dbReference type="RefSeq" id="WP_377089596.1">
    <property type="nucleotide sequence ID" value="NZ_JBHSJL010000014.1"/>
</dbReference>
<dbReference type="Proteomes" id="UP001597389">
    <property type="component" value="Unassembled WGS sequence"/>
</dbReference>
<evidence type="ECO:0000313" key="3">
    <source>
        <dbReference type="Proteomes" id="UP001597389"/>
    </source>
</evidence>
<name>A0ABW4ZCG6_9BACT</name>
<evidence type="ECO:0000256" key="1">
    <source>
        <dbReference type="SAM" id="SignalP"/>
    </source>
</evidence>
<proteinExistence type="predicted"/>
<organism evidence="2 3">
    <name type="scientific">Rubritalea tangerina</name>
    <dbReference type="NCBI Taxonomy" id="430798"/>
    <lineage>
        <taxon>Bacteria</taxon>
        <taxon>Pseudomonadati</taxon>
        <taxon>Verrucomicrobiota</taxon>
        <taxon>Verrucomicrobiia</taxon>
        <taxon>Verrucomicrobiales</taxon>
        <taxon>Rubritaleaceae</taxon>
        <taxon>Rubritalea</taxon>
    </lineage>
</organism>
<sequence>MMKTFLLFSLTLLCLPVLQAEPDAKRETLSTHKTLATYQGSKFRPCRHLTTLCPDQCSHAGTVAQFKVNQYLNYKKLGKYGDPKATTFHTMLEDQLGNSKLSKQTLNTIKALKLGDQVELSWIHEYVTQNNASYPVRTITELKPLPESSKNKPSSN</sequence>
<feature type="signal peptide" evidence="1">
    <location>
        <begin position="1"/>
        <end position="20"/>
    </location>
</feature>
<gene>
    <name evidence="2" type="ORF">ACFSW8_12360</name>
</gene>
<evidence type="ECO:0000313" key="2">
    <source>
        <dbReference type="EMBL" id="MFD2159693.1"/>
    </source>
</evidence>
<keyword evidence="1" id="KW-0732">Signal</keyword>
<dbReference type="EMBL" id="JBHUJB010000049">
    <property type="protein sequence ID" value="MFD2159693.1"/>
    <property type="molecule type" value="Genomic_DNA"/>
</dbReference>
<keyword evidence="3" id="KW-1185">Reference proteome</keyword>
<reference evidence="3" key="1">
    <citation type="journal article" date="2019" name="Int. J. Syst. Evol. Microbiol.">
        <title>The Global Catalogue of Microorganisms (GCM) 10K type strain sequencing project: providing services to taxonomists for standard genome sequencing and annotation.</title>
        <authorList>
            <consortium name="The Broad Institute Genomics Platform"/>
            <consortium name="The Broad Institute Genome Sequencing Center for Infectious Disease"/>
            <person name="Wu L."/>
            <person name="Ma J."/>
        </authorList>
    </citation>
    <scope>NUCLEOTIDE SEQUENCE [LARGE SCALE GENOMIC DNA]</scope>
    <source>
        <strain evidence="3">CCUG 57942</strain>
    </source>
</reference>
<accession>A0ABW4ZCG6</accession>
<comment type="caution">
    <text evidence="2">The sequence shown here is derived from an EMBL/GenBank/DDBJ whole genome shotgun (WGS) entry which is preliminary data.</text>
</comment>